<keyword evidence="6" id="KW-1185">Reference proteome</keyword>
<dbReference type="PROSITE" id="PS51000">
    <property type="entry name" value="HTH_DEOR_2"/>
    <property type="match status" value="1"/>
</dbReference>
<evidence type="ECO:0000313" key="5">
    <source>
        <dbReference type="EMBL" id="RNL94554.1"/>
    </source>
</evidence>
<keyword evidence="2" id="KW-0804">Transcription</keyword>
<comment type="caution">
    <text evidence="5">The sequence shown here is derived from an EMBL/GenBank/DDBJ whole genome shotgun (WGS) entry which is preliminary data.</text>
</comment>
<dbReference type="InterPro" id="IPR036388">
    <property type="entry name" value="WH-like_DNA-bd_sf"/>
</dbReference>
<evidence type="ECO:0000256" key="3">
    <source>
        <dbReference type="SAM" id="MobiDB-lite"/>
    </source>
</evidence>
<dbReference type="EMBL" id="RJLN01000070">
    <property type="protein sequence ID" value="RNL94554.1"/>
    <property type="molecule type" value="Genomic_DNA"/>
</dbReference>
<dbReference type="Pfam" id="PF08279">
    <property type="entry name" value="HTH_11"/>
    <property type="match status" value="1"/>
</dbReference>
<dbReference type="Pfam" id="PF25583">
    <property type="entry name" value="WCX"/>
    <property type="match status" value="1"/>
</dbReference>
<feature type="compositionally biased region" description="Basic residues" evidence="3">
    <location>
        <begin position="344"/>
        <end position="355"/>
    </location>
</feature>
<sequence length="355" mass="39988">MVTVARSGAIVVNQRYARHIGIVQQLRSKSWVSATALATRFDVSVRTIYRDIEELSIAGLPIESVAGREGGYRLSAESPVDPLIMDADDVLRLYVLGLIDNGDEAITDPGLLQAGGVSAYARDTLRKIGQRIYFDTRDWYWQDEGSGHVPAIRYALLTSTAIEITVRVKRSTAAESMTVKPYGLVWKGGEWWLVAAPTRGEPRRFRLNLIDRLNRTDLTFTHPGDAFDLRQWWTQDLEDYGRGSIRVALHVQASAREEMLRLGLKPDSEIQHGQDGTVRIVLYVDNWQWLVPLVASFGADVAAEEPAELRQALQQHYQRALATYDHDGDTRTDASYLHDDSRLRATRGRNPRSSR</sequence>
<protein>
    <submittedName>
        <fullName evidence="5">WYL domain-containing protein</fullName>
    </submittedName>
</protein>
<dbReference type="Proteomes" id="UP000280698">
    <property type="component" value="Unassembled WGS sequence"/>
</dbReference>
<dbReference type="PANTHER" id="PTHR34580">
    <property type="match status" value="1"/>
</dbReference>
<dbReference type="PANTHER" id="PTHR34580:SF1">
    <property type="entry name" value="PROTEIN PAFC"/>
    <property type="match status" value="1"/>
</dbReference>
<gene>
    <name evidence="5" type="ORF">EFE23_20880</name>
</gene>
<name>A0ABX9WBJ7_9ACTN</name>
<dbReference type="SUPFAM" id="SSF46785">
    <property type="entry name" value="Winged helix' DNA-binding domain"/>
    <property type="match status" value="1"/>
</dbReference>
<keyword evidence="1" id="KW-0805">Transcription regulation</keyword>
<feature type="region of interest" description="Disordered" evidence="3">
    <location>
        <begin position="324"/>
        <end position="355"/>
    </location>
</feature>
<dbReference type="SMART" id="SM00420">
    <property type="entry name" value="HTH_DEOR"/>
    <property type="match status" value="1"/>
</dbReference>
<dbReference type="InterPro" id="IPR026881">
    <property type="entry name" value="WYL_dom"/>
</dbReference>
<dbReference type="InterPro" id="IPR036390">
    <property type="entry name" value="WH_DNA-bd_sf"/>
</dbReference>
<dbReference type="InterPro" id="IPR051534">
    <property type="entry name" value="CBASS_pafABC_assoc_protein"/>
</dbReference>
<dbReference type="PIRSF" id="PIRSF016838">
    <property type="entry name" value="PafC"/>
    <property type="match status" value="1"/>
</dbReference>
<dbReference type="Gene3D" id="1.10.10.10">
    <property type="entry name" value="Winged helix-like DNA-binding domain superfamily/Winged helix DNA-binding domain"/>
    <property type="match status" value="1"/>
</dbReference>
<feature type="compositionally biased region" description="Basic and acidic residues" evidence="3">
    <location>
        <begin position="324"/>
        <end position="343"/>
    </location>
</feature>
<feature type="domain" description="HTH deoR-type" evidence="4">
    <location>
        <begin position="15"/>
        <end position="70"/>
    </location>
</feature>
<proteinExistence type="predicted"/>
<dbReference type="InterPro" id="IPR001034">
    <property type="entry name" value="DeoR_HTH"/>
</dbReference>
<dbReference type="InterPro" id="IPR013196">
    <property type="entry name" value="HTH_11"/>
</dbReference>
<accession>A0ABX9WBJ7</accession>
<evidence type="ECO:0000256" key="2">
    <source>
        <dbReference type="ARBA" id="ARBA00023163"/>
    </source>
</evidence>
<organism evidence="5 6">
    <name type="scientific">Micromonospora solifontis</name>
    <dbReference type="NCBI Taxonomy" id="2487138"/>
    <lineage>
        <taxon>Bacteria</taxon>
        <taxon>Bacillati</taxon>
        <taxon>Actinomycetota</taxon>
        <taxon>Actinomycetes</taxon>
        <taxon>Micromonosporales</taxon>
        <taxon>Micromonosporaceae</taxon>
        <taxon>Micromonospora</taxon>
    </lineage>
</organism>
<evidence type="ECO:0000259" key="4">
    <source>
        <dbReference type="PROSITE" id="PS51000"/>
    </source>
</evidence>
<dbReference type="Pfam" id="PF13280">
    <property type="entry name" value="WYL"/>
    <property type="match status" value="1"/>
</dbReference>
<dbReference type="PROSITE" id="PS52050">
    <property type="entry name" value="WYL"/>
    <property type="match status" value="1"/>
</dbReference>
<evidence type="ECO:0000256" key="1">
    <source>
        <dbReference type="ARBA" id="ARBA00023015"/>
    </source>
</evidence>
<dbReference type="InterPro" id="IPR028349">
    <property type="entry name" value="PafC-like"/>
</dbReference>
<dbReference type="InterPro" id="IPR057727">
    <property type="entry name" value="WCX_dom"/>
</dbReference>
<evidence type="ECO:0000313" key="6">
    <source>
        <dbReference type="Proteomes" id="UP000280698"/>
    </source>
</evidence>
<reference evidence="5 6" key="1">
    <citation type="submission" date="2018-11" db="EMBL/GenBank/DDBJ databases">
        <title>Micromonospora sp. PPF5-17, a new actinomycetes isolated from a hot spring soil.</title>
        <authorList>
            <person name="Thawai C."/>
        </authorList>
    </citation>
    <scope>NUCLEOTIDE SEQUENCE [LARGE SCALE GENOMIC DNA]</scope>
    <source>
        <strain evidence="5 6">PPF5-17</strain>
    </source>
</reference>